<dbReference type="InterPro" id="IPR017896">
    <property type="entry name" value="4Fe4S_Fe-S-bd"/>
</dbReference>
<name>A0A0G0BK59_UNCC3</name>
<feature type="domain" description="4Fe-4S ferredoxin-type" evidence="7">
    <location>
        <begin position="2"/>
        <end position="30"/>
    </location>
</feature>
<keyword evidence="1 6" id="KW-0813">Transport</keyword>
<keyword evidence="3 6" id="KW-0249">Electron transport</keyword>
<evidence type="ECO:0000313" key="8">
    <source>
        <dbReference type="EMBL" id="KKP69818.1"/>
    </source>
</evidence>
<evidence type="ECO:0000256" key="1">
    <source>
        <dbReference type="ARBA" id="ARBA00022448"/>
    </source>
</evidence>
<dbReference type="GO" id="GO:0009055">
    <property type="term" value="F:electron transfer activity"/>
    <property type="evidence" value="ECO:0007669"/>
    <property type="project" value="UniProtKB-UniRule"/>
</dbReference>
<evidence type="ECO:0000256" key="4">
    <source>
        <dbReference type="ARBA" id="ARBA00023004"/>
    </source>
</evidence>
<evidence type="ECO:0000256" key="2">
    <source>
        <dbReference type="ARBA" id="ARBA00022723"/>
    </source>
</evidence>
<dbReference type="PANTHER" id="PTHR36923">
    <property type="entry name" value="FERREDOXIN"/>
    <property type="match status" value="1"/>
</dbReference>
<reference evidence="8 9" key="1">
    <citation type="journal article" date="2015" name="Nature">
        <title>rRNA introns, odd ribosomes, and small enigmatic genomes across a large radiation of phyla.</title>
        <authorList>
            <person name="Brown C.T."/>
            <person name="Hug L.A."/>
            <person name="Thomas B.C."/>
            <person name="Sharon I."/>
            <person name="Castelle C.J."/>
            <person name="Singh A."/>
            <person name="Wilkins M.J."/>
            <person name="Williams K.H."/>
            <person name="Banfield J.F."/>
        </authorList>
    </citation>
    <scope>NUCLEOTIDE SEQUENCE [LARGE SCALE GENOMIC DNA]</scope>
</reference>
<keyword evidence="5 6" id="KW-0411">Iron-sulfur</keyword>
<dbReference type="PROSITE" id="PS51379">
    <property type="entry name" value="4FE4S_FER_2"/>
    <property type="match status" value="1"/>
</dbReference>
<comment type="caution">
    <text evidence="8">The sequence shown here is derived from an EMBL/GenBank/DDBJ whole genome shotgun (WGS) entry which is preliminary data.</text>
</comment>
<dbReference type="InterPro" id="IPR017900">
    <property type="entry name" value="4Fe4S_Fe_S_CS"/>
</dbReference>
<protein>
    <recommendedName>
        <fullName evidence="6">Ferredoxin</fullName>
    </recommendedName>
</protein>
<comment type="function">
    <text evidence="6">Ferredoxins are iron-sulfur proteins that transfer electrons in a wide variety of metabolic reactions.</text>
</comment>
<keyword evidence="4 6" id="KW-0408">Iron</keyword>
<evidence type="ECO:0000256" key="3">
    <source>
        <dbReference type="ARBA" id="ARBA00022982"/>
    </source>
</evidence>
<dbReference type="GO" id="GO:0051536">
    <property type="term" value="F:iron-sulfur cluster binding"/>
    <property type="evidence" value="ECO:0007669"/>
    <property type="project" value="UniProtKB-KW"/>
</dbReference>
<keyword evidence="2 6" id="KW-0479">Metal-binding</keyword>
<dbReference type="STRING" id="1618350.UR67_C0003G0096"/>
<dbReference type="GO" id="GO:0005506">
    <property type="term" value="F:iron ion binding"/>
    <property type="evidence" value="ECO:0007669"/>
    <property type="project" value="UniProtKB-UniRule"/>
</dbReference>
<evidence type="ECO:0000259" key="7">
    <source>
        <dbReference type="PROSITE" id="PS51379"/>
    </source>
</evidence>
<evidence type="ECO:0000256" key="5">
    <source>
        <dbReference type="ARBA" id="ARBA00023014"/>
    </source>
</evidence>
<dbReference type="PROSITE" id="PS00198">
    <property type="entry name" value="4FE4S_FER_1"/>
    <property type="match status" value="1"/>
</dbReference>
<evidence type="ECO:0000256" key="6">
    <source>
        <dbReference type="RuleBase" id="RU368020"/>
    </source>
</evidence>
<dbReference type="Pfam" id="PF13370">
    <property type="entry name" value="Fer4_13"/>
    <property type="match status" value="1"/>
</dbReference>
<organism evidence="8 9">
    <name type="scientific">candidate division CPR3 bacterium GW2011_GWF2_35_18</name>
    <dbReference type="NCBI Taxonomy" id="1618350"/>
    <lineage>
        <taxon>Bacteria</taxon>
        <taxon>Bacteria division CPR3</taxon>
    </lineage>
</organism>
<proteinExistence type="predicted"/>
<accession>A0A0G0BK59</accession>
<dbReference type="AlphaFoldDB" id="A0A0G0BK59"/>
<dbReference type="EMBL" id="LBQB01000003">
    <property type="protein sequence ID" value="KKP69818.1"/>
    <property type="molecule type" value="Genomic_DNA"/>
</dbReference>
<dbReference type="PANTHER" id="PTHR36923:SF3">
    <property type="entry name" value="FERREDOXIN"/>
    <property type="match status" value="1"/>
</dbReference>
<dbReference type="Gene3D" id="3.30.70.20">
    <property type="match status" value="1"/>
</dbReference>
<sequence>MSKAKVDQTTCIGCGTCSALCPSVFYMKDDGKADVKPDADYSPCDIQEAIDSCPVTAISKVEE</sequence>
<dbReference type="SUPFAM" id="SSF54862">
    <property type="entry name" value="4Fe-4S ferredoxins"/>
    <property type="match status" value="1"/>
</dbReference>
<gene>
    <name evidence="8" type="ORF">UR67_C0003G0096</name>
</gene>
<dbReference type="PRINTS" id="PR00352">
    <property type="entry name" value="3FE4SFRDOXIN"/>
</dbReference>
<dbReference type="InterPro" id="IPR051269">
    <property type="entry name" value="Fe-S_cluster_ET"/>
</dbReference>
<evidence type="ECO:0000313" key="9">
    <source>
        <dbReference type="Proteomes" id="UP000034581"/>
    </source>
</evidence>
<dbReference type="Proteomes" id="UP000034581">
    <property type="component" value="Unassembled WGS sequence"/>
</dbReference>
<dbReference type="InterPro" id="IPR001080">
    <property type="entry name" value="3Fe4S_ferredoxin"/>
</dbReference>